<dbReference type="Proteomes" id="UP000318733">
    <property type="component" value="Unassembled WGS sequence"/>
</dbReference>
<accession>A0A556MS21</accession>
<keyword evidence="1" id="KW-0449">Lipoprotein</keyword>
<comment type="caution">
    <text evidence="1">The sequence shown here is derived from an EMBL/GenBank/DDBJ whole genome shotgun (WGS) entry which is preliminary data.</text>
</comment>
<dbReference type="OrthoDB" id="976022at2"/>
<keyword evidence="2" id="KW-1185">Reference proteome</keyword>
<name>A0A556MS21_9SPHI</name>
<dbReference type="PROSITE" id="PS51257">
    <property type="entry name" value="PROKAR_LIPOPROTEIN"/>
    <property type="match status" value="1"/>
</dbReference>
<organism evidence="1 2">
    <name type="scientific">Mucilaginibacter corticis</name>
    <dbReference type="NCBI Taxonomy" id="2597670"/>
    <lineage>
        <taxon>Bacteria</taxon>
        <taxon>Pseudomonadati</taxon>
        <taxon>Bacteroidota</taxon>
        <taxon>Sphingobacteriia</taxon>
        <taxon>Sphingobacteriales</taxon>
        <taxon>Sphingobacteriaceae</taxon>
        <taxon>Mucilaginibacter</taxon>
    </lineage>
</organism>
<sequence>MIASLYKFKQIYLIFIIGALLTACGRNKKIDVSNIPIDVKIERFDHDFDGLRTKPMAQQAAFLQKKYGDFYRDYTSQILEAGSIKDTGYFSVLRSVFKGQAYVDLKHDVDALYPGELTKQETELTDAFRRIKYYYPQKKLPKVYAYFSGFKAQTSIGDGYFGIGLDLFLGADSRFYPALTEVFPRYISRRFTPDNITPRVIEGLAREDMFPEPDADKTLLSKMIYAGKILYFMDQILPDVPDTIKIGYTTKQEKWCKEHRSVIWAYLLDQSLLYETDYQKIQTYTNEAPFTPQLGEHNESAPRLGIWTGWQIVKEYMEKRPDVTLQKLMENSDAQKILNDSKYRPRDDQ</sequence>
<dbReference type="Pfam" id="PF25594">
    <property type="entry name" value="GldB_lipo"/>
    <property type="match status" value="1"/>
</dbReference>
<dbReference type="AlphaFoldDB" id="A0A556MS21"/>
<dbReference type="NCBIfam" id="TIGR03514">
    <property type="entry name" value="GldB_lipo"/>
    <property type="match status" value="1"/>
</dbReference>
<dbReference type="InterPro" id="IPR019853">
    <property type="entry name" value="GldB-like"/>
</dbReference>
<proteinExistence type="predicted"/>
<evidence type="ECO:0000313" key="2">
    <source>
        <dbReference type="Proteomes" id="UP000318733"/>
    </source>
</evidence>
<gene>
    <name evidence="1" type="primary">gldB</name>
    <name evidence="1" type="ORF">FO440_00795</name>
</gene>
<dbReference type="RefSeq" id="WP_144246331.1">
    <property type="nucleotide sequence ID" value="NZ_VLPK01000001.1"/>
</dbReference>
<evidence type="ECO:0000313" key="1">
    <source>
        <dbReference type="EMBL" id="TSJ42761.1"/>
    </source>
</evidence>
<reference evidence="1 2" key="1">
    <citation type="submission" date="2019-07" db="EMBL/GenBank/DDBJ databases">
        <authorList>
            <person name="Huq M.A."/>
        </authorList>
    </citation>
    <scope>NUCLEOTIDE SEQUENCE [LARGE SCALE GENOMIC DNA]</scope>
    <source>
        <strain evidence="1 2">MAH-19</strain>
    </source>
</reference>
<dbReference type="EMBL" id="VLPK01000001">
    <property type="protein sequence ID" value="TSJ42761.1"/>
    <property type="molecule type" value="Genomic_DNA"/>
</dbReference>
<protein>
    <submittedName>
        <fullName evidence="1">Gliding motility lipoprotein GldB</fullName>
    </submittedName>
</protein>